<comment type="caution">
    <text evidence="3">The sequence shown here is derived from an EMBL/GenBank/DDBJ whole genome shotgun (WGS) entry which is preliminary data.</text>
</comment>
<keyword evidence="4" id="KW-1185">Reference proteome</keyword>
<dbReference type="NCBIfam" id="TIGR04088">
    <property type="entry name" value="cognate_SipW"/>
    <property type="match status" value="1"/>
</dbReference>
<keyword evidence="2" id="KW-1133">Transmembrane helix</keyword>
<gene>
    <name evidence="3" type="ORF">ACFR99_12075</name>
</gene>
<dbReference type="RefSeq" id="WP_390287686.1">
    <property type="nucleotide sequence ID" value="NZ_JBHUDI010000006.1"/>
</dbReference>
<evidence type="ECO:0000313" key="3">
    <source>
        <dbReference type="EMBL" id="MFD1564285.1"/>
    </source>
</evidence>
<feature type="region of interest" description="Disordered" evidence="1">
    <location>
        <begin position="154"/>
        <end position="173"/>
    </location>
</feature>
<organism evidence="3 4">
    <name type="scientific">Haloarchaeobius amylolyticus</name>
    <dbReference type="NCBI Taxonomy" id="1198296"/>
    <lineage>
        <taxon>Archaea</taxon>
        <taxon>Methanobacteriati</taxon>
        <taxon>Methanobacteriota</taxon>
        <taxon>Stenosarchaea group</taxon>
        <taxon>Halobacteria</taxon>
        <taxon>Halobacteriales</taxon>
        <taxon>Halorubellaceae</taxon>
        <taxon>Haloarchaeobius</taxon>
    </lineage>
</organism>
<dbReference type="InterPro" id="IPR006311">
    <property type="entry name" value="TAT_signal"/>
</dbReference>
<keyword evidence="2" id="KW-0472">Membrane</keyword>
<feature type="transmembrane region" description="Helical" evidence="2">
    <location>
        <begin position="12"/>
        <end position="35"/>
    </location>
</feature>
<dbReference type="AlphaFoldDB" id="A0ABD6BHZ3"/>
<sequence>MADENNSVSRRNVLAGLGAIGVGGALAGAGTSAFFSDKETFEGNKLVTGELDLKVDWEEHYSDWSDDEVDGVGTWSMEPSDDLFGFPSTAPTAEQSVFVENEQQFMKNTAIEAFPDTTKPNEEDYDALREDLDDAICDIDADLDKDNKGVLSSPWRTRGTFGDDPNPQTTEPGDPLVMIDDVKPGDFGEVTLSFHLCGNPGYVWLTGELVDADENGHTEPEKKDPDEIFEDDPDVDGEYVELLDEIRAAFWYDTGVDGEYGADLEDKDLGEGSNIFANTGETLLPLNGSLRSVLRALENDMFLLDPEPVSNGGGNNGGESTAPTVSGEITEDTEEIIVTRGDDRFDDTARNWQCADYEQRLDQFEPGDLVGSEVLNPDNAPIEPGMDYGGCTGITVNEVDNDSGTITLSSSGPVIIVSVKGGPDGEQVYVFDDPVILDEAIFTTPGNNEISNIDVCCLLNDDDGHVDGERECFAPSTTAYIGFEWWLPVDHANEIQTDSVEFDIGFYTEQCRHNDGSGMPPEQSKHDKGS</sequence>
<dbReference type="PROSITE" id="PS51318">
    <property type="entry name" value="TAT"/>
    <property type="match status" value="1"/>
</dbReference>
<protein>
    <submittedName>
        <fullName evidence="3">SipW-dependent-type signal peptide-containing protein</fullName>
    </submittedName>
</protein>
<dbReference type="Proteomes" id="UP001597076">
    <property type="component" value="Unassembled WGS sequence"/>
</dbReference>
<proteinExistence type="predicted"/>
<reference evidence="3 4" key="1">
    <citation type="journal article" date="2019" name="Int. J. Syst. Evol. Microbiol.">
        <title>The Global Catalogue of Microorganisms (GCM) 10K type strain sequencing project: providing services to taxonomists for standard genome sequencing and annotation.</title>
        <authorList>
            <consortium name="The Broad Institute Genomics Platform"/>
            <consortium name="The Broad Institute Genome Sequencing Center for Infectious Disease"/>
            <person name="Wu L."/>
            <person name="Ma J."/>
        </authorList>
    </citation>
    <scope>NUCLEOTIDE SEQUENCE [LARGE SCALE GENOMIC DNA]</scope>
    <source>
        <strain evidence="3 4">CGMCC 1.12230</strain>
    </source>
</reference>
<name>A0ABD6BHZ3_9EURY</name>
<dbReference type="EMBL" id="JBHUDI010000006">
    <property type="protein sequence ID" value="MFD1564285.1"/>
    <property type="molecule type" value="Genomic_DNA"/>
</dbReference>
<evidence type="ECO:0000313" key="4">
    <source>
        <dbReference type="Proteomes" id="UP001597076"/>
    </source>
</evidence>
<keyword evidence="2" id="KW-0812">Transmembrane</keyword>
<dbReference type="InterPro" id="IPR023833">
    <property type="entry name" value="Signal_pept_SipW-depend-type"/>
</dbReference>
<evidence type="ECO:0000256" key="2">
    <source>
        <dbReference type="SAM" id="Phobius"/>
    </source>
</evidence>
<evidence type="ECO:0000256" key="1">
    <source>
        <dbReference type="SAM" id="MobiDB-lite"/>
    </source>
</evidence>
<accession>A0ABD6BHZ3</accession>